<comment type="caution">
    <text evidence="12">The sequence shown here is derived from an EMBL/GenBank/DDBJ whole genome shotgun (WGS) entry which is preliminary data.</text>
</comment>
<name>A0ABR8KBT5_9NOSO</name>
<feature type="domain" description="PAC" evidence="11">
    <location>
        <begin position="202"/>
        <end position="252"/>
    </location>
</feature>
<dbReference type="Proteomes" id="UP000637383">
    <property type="component" value="Unassembled WGS sequence"/>
</dbReference>
<dbReference type="InterPro" id="IPR000700">
    <property type="entry name" value="PAS-assoc_C"/>
</dbReference>
<dbReference type="PRINTS" id="PR00344">
    <property type="entry name" value="BCTRLSENSOR"/>
</dbReference>
<dbReference type="SUPFAM" id="SSF55874">
    <property type="entry name" value="ATPase domain of HSP90 chaperone/DNA topoisomerase II/histidine kinase"/>
    <property type="match status" value="1"/>
</dbReference>
<dbReference type="PANTHER" id="PTHR42878">
    <property type="entry name" value="TWO-COMPONENT HISTIDINE KINASE"/>
    <property type="match status" value="1"/>
</dbReference>
<feature type="modified residue" description="4-aspartylphosphate" evidence="8">
    <location>
        <position position="57"/>
    </location>
</feature>
<dbReference type="InterPro" id="IPR036890">
    <property type="entry name" value="HATPase_C_sf"/>
</dbReference>
<dbReference type="SUPFAM" id="SSF52172">
    <property type="entry name" value="CheY-like"/>
    <property type="match status" value="1"/>
</dbReference>
<evidence type="ECO:0000256" key="6">
    <source>
        <dbReference type="ARBA" id="ARBA00023012"/>
    </source>
</evidence>
<evidence type="ECO:0000259" key="9">
    <source>
        <dbReference type="PROSITE" id="PS50109"/>
    </source>
</evidence>
<dbReference type="Pfam" id="PF00512">
    <property type="entry name" value="HisKA"/>
    <property type="match status" value="1"/>
</dbReference>
<dbReference type="SMART" id="SM00387">
    <property type="entry name" value="HATPase_c"/>
    <property type="match status" value="1"/>
</dbReference>
<evidence type="ECO:0000313" key="12">
    <source>
        <dbReference type="EMBL" id="MBD2737001.1"/>
    </source>
</evidence>
<dbReference type="Pfam" id="PF13426">
    <property type="entry name" value="PAS_9"/>
    <property type="match status" value="1"/>
</dbReference>
<accession>A0ABR8KBT5</accession>
<dbReference type="InterPro" id="IPR001789">
    <property type="entry name" value="Sig_transdc_resp-reg_receiver"/>
</dbReference>
<evidence type="ECO:0000256" key="8">
    <source>
        <dbReference type="PROSITE-ProRule" id="PRU00169"/>
    </source>
</evidence>
<evidence type="ECO:0000256" key="7">
    <source>
        <dbReference type="ARBA" id="ARBA00023136"/>
    </source>
</evidence>
<evidence type="ECO:0000256" key="4">
    <source>
        <dbReference type="ARBA" id="ARBA00022679"/>
    </source>
</evidence>
<dbReference type="InterPro" id="IPR000014">
    <property type="entry name" value="PAS"/>
</dbReference>
<dbReference type="InterPro" id="IPR004358">
    <property type="entry name" value="Sig_transdc_His_kin-like_C"/>
</dbReference>
<dbReference type="RefSeq" id="WP_190957602.1">
    <property type="nucleotide sequence ID" value="NZ_JACJTU010000026.1"/>
</dbReference>
<dbReference type="SMART" id="SM00091">
    <property type="entry name" value="PAS"/>
    <property type="match status" value="1"/>
</dbReference>
<keyword evidence="13" id="KW-1185">Reference proteome</keyword>
<dbReference type="InterPro" id="IPR036097">
    <property type="entry name" value="HisK_dim/P_sf"/>
</dbReference>
<dbReference type="InterPro" id="IPR011006">
    <property type="entry name" value="CheY-like_superfamily"/>
</dbReference>
<dbReference type="SUPFAM" id="SSF47384">
    <property type="entry name" value="Homodimeric domain of signal transducing histidine kinase"/>
    <property type="match status" value="1"/>
</dbReference>
<dbReference type="Gene3D" id="3.40.50.2300">
    <property type="match status" value="1"/>
</dbReference>
<dbReference type="InterPro" id="IPR003661">
    <property type="entry name" value="HisK_dim/P_dom"/>
</dbReference>
<evidence type="ECO:0000256" key="3">
    <source>
        <dbReference type="ARBA" id="ARBA00022553"/>
    </source>
</evidence>
<sequence length="497" mass="56602">MTQVLRILIIDDNPGDRALVMRELRREFPQFQPQEIREAAGFAHAVAAGEFDLVITDYQLGWSTGLEVLHTIKHQYPNCPVIMFTNTGNEEIAVEAMKSGLDDYVLKLPNRYIRIPTAVRVALERKEIKQKATLLEIRLQGLLNQLKVGIFRTYPDGNFIECNPAFLELLGLDSLSQASATNLLNIPEYYSILQQLPPPQHQEQEIELQRADGSRIWVALSIALNTVEGQQVLDGLIEDITFRKQAEIEIQQLNLTLEERVRERTAELEVANQDLEAFTYSISHDLREPLRAIQAFGSILLENQKSQSDLENQQNYLQRIIASTQQADKLVQDLLEYSRLSSTEVPLRAINLSLLMRQILRQLELELTQRGARVQIEEPLAEVMGNPTILIQVVSNLLTNAIKFVASGVQPQLRIWTQKRNEFVRLWVQDNGIGVEERYQQRIFNVFERLHSYEVYPGSGIGLAIVRKGVERMGGQVGVESQPGQGSRFWLDLPIDC</sequence>
<dbReference type="Pfam" id="PF02518">
    <property type="entry name" value="HATPase_c"/>
    <property type="match status" value="1"/>
</dbReference>
<dbReference type="PANTHER" id="PTHR42878:SF15">
    <property type="entry name" value="BACTERIOPHYTOCHROME"/>
    <property type="match status" value="1"/>
</dbReference>
<dbReference type="PROSITE" id="PS50110">
    <property type="entry name" value="RESPONSE_REGULATORY"/>
    <property type="match status" value="1"/>
</dbReference>
<keyword evidence="6" id="KW-0902">Two-component regulatory system</keyword>
<evidence type="ECO:0000259" key="10">
    <source>
        <dbReference type="PROSITE" id="PS50110"/>
    </source>
</evidence>
<dbReference type="Gene3D" id="3.30.450.20">
    <property type="entry name" value="PAS domain"/>
    <property type="match status" value="1"/>
</dbReference>
<dbReference type="CDD" id="cd00156">
    <property type="entry name" value="REC"/>
    <property type="match status" value="1"/>
</dbReference>
<gene>
    <name evidence="12" type="ORF">H6H03_24470</name>
</gene>
<dbReference type="SUPFAM" id="SSF55785">
    <property type="entry name" value="PYP-like sensor domain (PAS domain)"/>
    <property type="match status" value="1"/>
</dbReference>
<keyword evidence="4" id="KW-0808">Transferase</keyword>
<evidence type="ECO:0000259" key="11">
    <source>
        <dbReference type="PROSITE" id="PS50113"/>
    </source>
</evidence>
<dbReference type="InterPro" id="IPR050351">
    <property type="entry name" value="BphY/WalK/GraS-like"/>
</dbReference>
<evidence type="ECO:0000256" key="2">
    <source>
        <dbReference type="ARBA" id="ARBA00012438"/>
    </source>
</evidence>
<dbReference type="PROSITE" id="PS50113">
    <property type="entry name" value="PAC"/>
    <property type="match status" value="1"/>
</dbReference>
<feature type="domain" description="Histidine kinase" evidence="9">
    <location>
        <begin position="281"/>
        <end position="497"/>
    </location>
</feature>
<dbReference type="InterPro" id="IPR003594">
    <property type="entry name" value="HATPase_dom"/>
</dbReference>
<feature type="domain" description="Response regulatory" evidence="10">
    <location>
        <begin position="6"/>
        <end position="122"/>
    </location>
</feature>
<protein>
    <recommendedName>
        <fullName evidence="2">histidine kinase</fullName>
        <ecNumber evidence="2">2.7.13.3</ecNumber>
    </recommendedName>
</protein>
<dbReference type="CDD" id="cd00130">
    <property type="entry name" value="PAS"/>
    <property type="match status" value="1"/>
</dbReference>
<dbReference type="InterPro" id="IPR035965">
    <property type="entry name" value="PAS-like_dom_sf"/>
</dbReference>
<dbReference type="Gene3D" id="1.10.287.130">
    <property type="match status" value="1"/>
</dbReference>
<dbReference type="SMART" id="SM00388">
    <property type="entry name" value="HisKA"/>
    <property type="match status" value="1"/>
</dbReference>
<evidence type="ECO:0000256" key="1">
    <source>
        <dbReference type="ARBA" id="ARBA00000085"/>
    </source>
</evidence>
<proteinExistence type="predicted"/>
<keyword evidence="3 8" id="KW-0597">Phosphoprotein</keyword>
<dbReference type="Gene3D" id="3.30.565.10">
    <property type="entry name" value="Histidine kinase-like ATPase, C-terminal domain"/>
    <property type="match status" value="1"/>
</dbReference>
<reference evidence="12 13" key="1">
    <citation type="journal article" date="2020" name="ISME J.">
        <title>Comparative genomics reveals insights into cyanobacterial evolution and habitat adaptation.</title>
        <authorList>
            <person name="Chen M.Y."/>
            <person name="Teng W.K."/>
            <person name="Zhao L."/>
            <person name="Hu C.X."/>
            <person name="Zhou Y.K."/>
            <person name="Han B.P."/>
            <person name="Song L.R."/>
            <person name="Shu W.S."/>
        </authorList>
    </citation>
    <scope>NUCLEOTIDE SEQUENCE [LARGE SCALE GENOMIC DNA]</scope>
    <source>
        <strain evidence="12 13">FACHB-159</strain>
    </source>
</reference>
<keyword evidence="5" id="KW-0418">Kinase</keyword>
<organism evidence="12 13">
    <name type="scientific">Nostoc paludosum FACHB-159</name>
    <dbReference type="NCBI Taxonomy" id="2692908"/>
    <lineage>
        <taxon>Bacteria</taxon>
        <taxon>Bacillati</taxon>
        <taxon>Cyanobacteriota</taxon>
        <taxon>Cyanophyceae</taxon>
        <taxon>Nostocales</taxon>
        <taxon>Nostocaceae</taxon>
        <taxon>Nostoc</taxon>
    </lineage>
</organism>
<evidence type="ECO:0000313" key="13">
    <source>
        <dbReference type="Proteomes" id="UP000637383"/>
    </source>
</evidence>
<dbReference type="CDD" id="cd00082">
    <property type="entry name" value="HisKA"/>
    <property type="match status" value="1"/>
</dbReference>
<dbReference type="NCBIfam" id="TIGR00229">
    <property type="entry name" value="sensory_box"/>
    <property type="match status" value="1"/>
</dbReference>
<dbReference type="Pfam" id="PF00072">
    <property type="entry name" value="Response_reg"/>
    <property type="match status" value="1"/>
</dbReference>
<dbReference type="EC" id="2.7.13.3" evidence="2"/>
<comment type="catalytic activity">
    <reaction evidence="1">
        <text>ATP + protein L-histidine = ADP + protein N-phospho-L-histidine.</text>
        <dbReference type="EC" id="2.7.13.3"/>
    </reaction>
</comment>
<evidence type="ECO:0000256" key="5">
    <source>
        <dbReference type="ARBA" id="ARBA00022777"/>
    </source>
</evidence>
<dbReference type="PROSITE" id="PS50109">
    <property type="entry name" value="HIS_KIN"/>
    <property type="match status" value="1"/>
</dbReference>
<dbReference type="SMART" id="SM00448">
    <property type="entry name" value="REC"/>
    <property type="match status" value="1"/>
</dbReference>
<keyword evidence="7" id="KW-0472">Membrane</keyword>
<dbReference type="InterPro" id="IPR005467">
    <property type="entry name" value="His_kinase_dom"/>
</dbReference>
<dbReference type="EMBL" id="JACJTU010000026">
    <property type="protein sequence ID" value="MBD2737001.1"/>
    <property type="molecule type" value="Genomic_DNA"/>
</dbReference>